<gene>
    <name evidence="2" type="ORF">HF849_23360</name>
</gene>
<dbReference type="EMBL" id="JABAGD010000068">
    <property type="protein sequence ID" value="NMF07618.1"/>
    <property type="molecule type" value="Genomic_DNA"/>
</dbReference>
<keyword evidence="1" id="KW-1133">Transmembrane helix</keyword>
<name>A0A7X9STP5_CLOBE</name>
<feature type="transmembrane region" description="Helical" evidence="1">
    <location>
        <begin position="40"/>
        <end position="59"/>
    </location>
</feature>
<reference evidence="2 3" key="1">
    <citation type="submission" date="2020-04" db="EMBL/GenBank/DDBJ databases">
        <authorList>
            <person name="Hitch T.C.A."/>
            <person name="Wylensek D."/>
            <person name="Clavel T."/>
        </authorList>
    </citation>
    <scope>NUCLEOTIDE SEQUENCE [LARGE SCALE GENOMIC DNA]</scope>
    <source>
        <strain evidence="2 3">WB01_NA02</strain>
    </source>
</reference>
<proteinExistence type="predicted"/>
<protein>
    <recommendedName>
        <fullName evidence="4">DUF3953 domain-containing protein</fullName>
    </recommendedName>
</protein>
<evidence type="ECO:0000313" key="3">
    <source>
        <dbReference type="Proteomes" id="UP000587880"/>
    </source>
</evidence>
<organism evidence="2 3">
    <name type="scientific">Clostridium beijerinckii</name>
    <name type="common">Clostridium MP</name>
    <dbReference type="NCBI Taxonomy" id="1520"/>
    <lineage>
        <taxon>Bacteria</taxon>
        <taxon>Bacillati</taxon>
        <taxon>Bacillota</taxon>
        <taxon>Clostridia</taxon>
        <taxon>Eubacteriales</taxon>
        <taxon>Clostridiaceae</taxon>
        <taxon>Clostridium</taxon>
    </lineage>
</organism>
<feature type="transmembrane region" description="Helical" evidence="1">
    <location>
        <begin position="16"/>
        <end position="34"/>
    </location>
</feature>
<accession>A0A7X9STP5</accession>
<keyword evidence="1" id="KW-0812">Transmembrane</keyword>
<comment type="caution">
    <text evidence="2">The sequence shown here is derived from an EMBL/GenBank/DDBJ whole genome shotgun (WGS) entry which is preliminary data.</text>
</comment>
<evidence type="ECO:0008006" key="4">
    <source>
        <dbReference type="Google" id="ProtNLM"/>
    </source>
</evidence>
<dbReference type="Proteomes" id="UP000587880">
    <property type="component" value="Unassembled WGS sequence"/>
</dbReference>
<feature type="transmembrane region" description="Helical" evidence="1">
    <location>
        <begin position="71"/>
        <end position="91"/>
    </location>
</feature>
<evidence type="ECO:0000313" key="2">
    <source>
        <dbReference type="EMBL" id="NMF07618.1"/>
    </source>
</evidence>
<keyword evidence="1" id="KW-0472">Membrane</keyword>
<dbReference type="AlphaFoldDB" id="A0A7X9STP5"/>
<sequence length="93" mass="10619">MDFEGIIMYYNTKFKIINITISIITILTAIFSIVKPNLRMVIMPIVLMLLGIQQLIMSINSFKLNKKKEYTLSIGVSIFLFLCSIVSIKLINS</sequence>
<evidence type="ECO:0000256" key="1">
    <source>
        <dbReference type="SAM" id="Phobius"/>
    </source>
</evidence>